<dbReference type="PANTHER" id="PTHR20855">
    <property type="entry name" value="ADIPOR/PROGESTIN RECEPTOR-RELATED"/>
    <property type="match status" value="1"/>
</dbReference>
<feature type="binding site" evidence="5">
    <location>
        <position position="529"/>
    </location>
    <ligand>
        <name>Zn(2+)</name>
        <dbReference type="ChEBI" id="CHEBI:29105"/>
    </ligand>
</feature>
<dbReference type="GO" id="GO:0046872">
    <property type="term" value="F:metal ion binding"/>
    <property type="evidence" value="ECO:0007669"/>
    <property type="project" value="UniProtKB-KW"/>
</dbReference>
<evidence type="ECO:0000313" key="9">
    <source>
        <dbReference type="Proteomes" id="UP000008837"/>
    </source>
</evidence>
<feature type="binding site" evidence="5">
    <location>
        <position position="380"/>
    </location>
    <ligand>
        <name>Zn(2+)</name>
        <dbReference type="ChEBI" id="CHEBI:29105"/>
    </ligand>
</feature>
<gene>
    <name evidence="8" type="ORF">MGL_3720</name>
</gene>
<feature type="compositionally biased region" description="Polar residues" evidence="6">
    <location>
        <begin position="37"/>
        <end position="48"/>
    </location>
</feature>
<accession>A8QAG1</accession>
<dbReference type="STRING" id="425265.A8QAG1"/>
<dbReference type="Proteomes" id="UP000008837">
    <property type="component" value="Unassembled WGS sequence"/>
</dbReference>
<evidence type="ECO:0000256" key="4">
    <source>
        <dbReference type="ARBA" id="ARBA00023136"/>
    </source>
</evidence>
<proteinExistence type="predicted"/>
<comment type="caution">
    <text evidence="8">The sequence shown here is derived from an EMBL/GenBank/DDBJ whole genome shotgun (WGS) entry which is preliminary data.</text>
</comment>
<evidence type="ECO:0000256" key="1">
    <source>
        <dbReference type="ARBA" id="ARBA00004141"/>
    </source>
</evidence>
<keyword evidence="3 7" id="KW-1133">Transmembrane helix</keyword>
<dbReference type="GO" id="GO:0006882">
    <property type="term" value="P:intracellular zinc ion homeostasis"/>
    <property type="evidence" value="ECO:0007669"/>
    <property type="project" value="TreeGrafter"/>
</dbReference>
<feature type="transmembrane region" description="Helical" evidence="7">
    <location>
        <begin position="361"/>
        <end position="382"/>
    </location>
</feature>
<reference evidence="8 9" key="1">
    <citation type="journal article" date="2007" name="Proc. Natl. Acad. Sci. U.S.A.">
        <title>Dandruff-associated Malassezia genomes reveal convergent and divergent virulence traits shared with plant and human fungal pathogens.</title>
        <authorList>
            <person name="Xu J."/>
            <person name="Saunders C.W."/>
            <person name="Hu P."/>
            <person name="Grant R.A."/>
            <person name="Boekhout T."/>
            <person name="Kuramae E.E."/>
            <person name="Kronstad J.W."/>
            <person name="Deangelis Y.M."/>
            <person name="Reeder N.L."/>
            <person name="Johnstone K.R."/>
            <person name="Leland M."/>
            <person name="Fieno A.M."/>
            <person name="Begley W.M."/>
            <person name="Sun Y."/>
            <person name="Lacey M.P."/>
            <person name="Chaudhary T."/>
            <person name="Keough T."/>
            <person name="Chu L."/>
            <person name="Sears R."/>
            <person name="Yuan B."/>
            <person name="Dawson T.L.Jr."/>
        </authorList>
    </citation>
    <scope>NUCLEOTIDE SEQUENCE [LARGE SCALE GENOMIC DNA]</scope>
    <source>
        <strain evidence="9">ATCC MYA-4612 / CBS 7966</strain>
    </source>
</reference>
<dbReference type="EMBL" id="AAYY01000014">
    <property type="protein sequence ID" value="EDP42039.1"/>
    <property type="molecule type" value="Genomic_DNA"/>
</dbReference>
<feature type="transmembrane region" description="Helical" evidence="7">
    <location>
        <begin position="425"/>
        <end position="446"/>
    </location>
</feature>
<dbReference type="FunCoup" id="A8QAG1">
    <property type="interactions" value="4"/>
</dbReference>
<feature type="transmembrane region" description="Helical" evidence="7">
    <location>
        <begin position="527"/>
        <end position="544"/>
    </location>
</feature>
<dbReference type="GO" id="GO:0038023">
    <property type="term" value="F:signaling receptor activity"/>
    <property type="evidence" value="ECO:0007669"/>
    <property type="project" value="TreeGrafter"/>
</dbReference>
<feature type="transmembrane region" description="Helical" evidence="7">
    <location>
        <begin position="458"/>
        <end position="478"/>
    </location>
</feature>
<feature type="transmembrane region" description="Helical" evidence="7">
    <location>
        <begin position="329"/>
        <end position="349"/>
    </location>
</feature>
<feature type="transmembrane region" description="Helical" evidence="7">
    <location>
        <begin position="388"/>
        <end position="413"/>
    </location>
</feature>
<sequence length="591" mass="66400">MRDEKAEVQATTSALEERPSLSHRKHGPTLKRAASFDQDSGEASLSDDASTRSIVDSLDLAPSLPYWFAYVRARMAEYAHDIEQLVHANQAHKLSILVPLEHMETRLSAAHDAMVRMMRDWSLAHGGAEWFDKLSSLSEVKGHVYTLMTEWERRVHTLHPTLFDSVSAAEMKQIPRRWASRMPATAAYLSEEVQRSLAAVRGHIQNVTLPSLRESSSSWAHDAQSMLPQHIPSLHDLPQHVEEALQTIGRCGREAGAQFVHAVHDVEDALYHAALRLAKNGRELIPYQSLPVLWRNNDFITTGYRFIPKDQWHNLILSAFRVHNETGNIHTHLSGLLLVSFLFWLTGSVDSDTTTTADRWMMIMYLLAAAKCLLCSISWHVMAGCADIQWFMCFACIDYTGISWLVAASLETLVFNGFYCQPGLIAIYTIGVIGVGIAMSVLPWSAWFNDPSYRSIRIAMFIGMACMGFVPFVHGAVLHGFGPMVRFYGPVVPSLLSYIAGVVVYGLRWPERVAPGKFDIVGHSHQLWHLAIVLAIYLHYKAVLSFEKHRYEFSCSAGYTPSPTLEQLFILMRRVSQYIYNAGAKDGPLTT</sequence>
<dbReference type="GeneID" id="5853559"/>
<dbReference type="AlphaFoldDB" id="A8QAG1"/>
<feature type="region of interest" description="Disordered" evidence="6">
    <location>
        <begin position="1"/>
        <end position="48"/>
    </location>
</feature>
<organism evidence="8 9">
    <name type="scientific">Malassezia globosa (strain ATCC MYA-4612 / CBS 7966)</name>
    <name type="common">Dandruff-associated fungus</name>
    <dbReference type="NCBI Taxonomy" id="425265"/>
    <lineage>
        <taxon>Eukaryota</taxon>
        <taxon>Fungi</taxon>
        <taxon>Dikarya</taxon>
        <taxon>Basidiomycota</taxon>
        <taxon>Ustilaginomycotina</taxon>
        <taxon>Malasseziomycetes</taxon>
        <taxon>Malasseziales</taxon>
        <taxon>Malasseziaceae</taxon>
        <taxon>Malassezia</taxon>
    </lineage>
</organism>
<name>A8QAG1_MALGO</name>
<evidence type="ECO:0000313" key="8">
    <source>
        <dbReference type="EMBL" id="EDP42039.1"/>
    </source>
</evidence>
<evidence type="ECO:0000256" key="5">
    <source>
        <dbReference type="PIRSR" id="PIRSR604254-1"/>
    </source>
</evidence>
<dbReference type="KEGG" id="mgl:MGL_3720"/>
<evidence type="ECO:0000256" key="7">
    <source>
        <dbReference type="SAM" id="Phobius"/>
    </source>
</evidence>
<dbReference type="InParanoid" id="A8QAG1"/>
<evidence type="ECO:0000256" key="6">
    <source>
        <dbReference type="SAM" id="MobiDB-lite"/>
    </source>
</evidence>
<keyword evidence="5" id="KW-0479">Metal-binding</keyword>
<evidence type="ECO:0000256" key="3">
    <source>
        <dbReference type="ARBA" id="ARBA00022989"/>
    </source>
</evidence>
<comment type="subcellular location">
    <subcellularLocation>
        <location evidence="1">Membrane</location>
        <topology evidence="1">Multi-pass membrane protein</topology>
    </subcellularLocation>
</comment>
<dbReference type="InterPro" id="IPR004254">
    <property type="entry name" value="AdipoR/HlyIII-related"/>
</dbReference>
<dbReference type="RefSeq" id="XP_001729253.1">
    <property type="nucleotide sequence ID" value="XM_001729201.1"/>
</dbReference>
<feature type="transmembrane region" description="Helical" evidence="7">
    <location>
        <begin position="485"/>
        <end position="507"/>
    </location>
</feature>
<feature type="binding site" evidence="5">
    <location>
        <position position="525"/>
    </location>
    <ligand>
        <name>Zn(2+)</name>
        <dbReference type="ChEBI" id="CHEBI:29105"/>
    </ligand>
</feature>
<keyword evidence="5" id="KW-0862">Zinc</keyword>
<keyword evidence="2 7" id="KW-0812">Transmembrane</keyword>
<dbReference type="VEuPathDB" id="FungiDB:MGL_3720"/>
<keyword evidence="9" id="KW-1185">Reference proteome</keyword>
<dbReference type="Pfam" id="PF03006">
    <property type="entry name" value="HlyIII"/>
    <property type="match status" value="1"/>
</dbReference>
<keyword evidence="4 7" id="KW-0472">Membrane</keyword>
<dbReference type="OMA" id="LPYWFAY"/>
<dbReference type="PANTHER" id="PTHR20855:SF97">
    <property type="entry name" value="ADIPOR-LIKE RECEPTOR IZH3-RELATED"/>
    <property type="match status" value="1"/>
</dbReference>
<dbReference type="OrthoDB" id="5585746at2759"/>
<protein>
    <submittedName>
        <fullName evidence="8">Uncharacterized protein</fullName>
    </submittedName>
</protein>
<evidence type="ECO:0000256" key="2">
    <source>
        <dbReference type="ARBA" id="ARBA00022692"/>
    </source>
</evidence>
<dbReference type="GO" id="GO:0016020">
    <property type="term" value="C:membrane"/>
    <property type="evidence" value="ECO:0007669"/>
    <property type="project" value="UniProtKB-SubCell"/>
</dbReference>